<gene>
    <name evidence="1" type="ORF">RSE6_04797</name>
</gene>
<keyword evidence="2" id="KW-1185">Reference proteome</keyword>
<reference evidence="2" key="1">
    <citation type="submission" date="2016-03" db="EMBL/GenBank/DDBJ databases">
        <authorList>
            <person name="Guldener U."/>
        </authorList>
    </citation>
    <scope>NUCLEOTIDE SEQUENCE [LARGE SCALE GENOMIC DNA]</scope>
</reference>
<proteinExistence type="predicted"/>
<evidence type="ECO:0000313" key="2">
    <source>
        <dbReference type="Proteomes" id="UP000177625"/>
    </source>
</evidence>
<sequence>MAKDDEDVGFKRWVECIGDRWPPVSQTAQVLRVLEVCSSLDQLNR</sequence>
<name>A0A1E1M669_RHYSE</name>
<evidence type="ECO:0000313" key="1">
    <source>
        <dbReference type="EMBL" id="CZT44604.1"/>
    </source>
</evidence>
<dbReference type="Proteomes" id="UP000177625">
    <property type="component" value="Unassembled WGS sequence"/>
</dbReference>
<protein>
    <submittedName>
        <fullName evidence="1">Uncharacterized protein</fullName>
    </submittedName>
</protein>
<accession>A0A1E1M669</accession>
<dbReference type="EMBL" id="FJVC01000182">
    <property type="protein sequence ID" value="CZT44604.1"/>
    <property type="molecule type" value="Genomic_DNA"/>
</dbReference>
<dbReference type="AlphaFoldDB" id="A0A1E1M669"/>
<organism evidence="1 2">
    <name type="scientific">Rhynchosporium secalis</name>
    <name type="common">Barley scald fungus</name>
    <dbReference type="NCBI Taxonomy" id="38038"/>
    <lineage>
        <taxon>Eukaryota</taxon>
        <taxon>Fungi</taxon>
        <taxon>Dikarya</taxon>
        <taxon>Ascomycota</taxon>
        <taxon>Pezizomycotina</taxon>
        <taxon>Leotiomycetes</taxon>
        <taxon>Helotiales</taxon>
        <taxon>Ploettnerulaceae</taxon>
        <taxon>Rhynchosporium</taxon>
    </lineage>
</organism>